<dbReference type="InterPro" id="IPR036397">
    <property type="entry name" value="RNaseH_sf"/>
</dbReference>
<evidence type="ECO:0000259" key="8">
    <source>
        <dbReference type="Pfam" id="PF00078"/>
    </source>
</evidence>
<dbReference type="SUPFAM" id="SSF56672">
    <property type="entry name" value="DNA/RNA polymerases"/>
    <property type="match status" value="1"/>
</dbReference>
<keyword evidence="1" id="KW-0808">Transferase</keyword>
<feature type="compositionally biased region" description="Polar residues" evidence="7">
    <location>
        <begin position="944"/>
        <end position="957"/>
    </location>
</feature>
<evidence type="ECO:0000256" key="6">
    <source>
        <dbReference type="ARBA" id="ARBA00022918"/>
    </source>
</evidence>
<keyword evidence="4" id="KW-0255">Endonuclease</keyword>
<feature type="domain" description="GAG-pre-integrase" evidence="10">
    <location>
        <begin position="756"/>
        <end position="812"/>
    </location>
</feature>
<reference evidence="13" key="1">
    <citation type="journal article" date="2022" name="Int. J. Mol. Sci.">
        <title>Draft Genome of Tanacetum Coccineum: Genomic Comparison of Closely Related Tanacetum-Family Plants.</title>
        <authorList>
            <person name="Yamashiro T."/>
            <person name="Shiraishi A."/>
            <person name="Nakayama K."/>
            <person name="Satake H."/>
        </authorList>
    </citation>
    <scope>NUCLEOTIDE SEQUENCE</scope>
</reference>
<dbReference type="InterPro" id="IPR012337">
    <property type="entry name" value="RNaseH-like_sf"/>
</dbReference>
<feature type="compositionally biased region" description="Polar residues" evidence="7">
    <location>
        <begin position="964"/>
        <end position="973"/>
    </location>
</feature>
<dbReference type="CDD" id="cd09274">
    <property type="entry name" value="RNase_HI_RT_Ty3"/>
    <property type="match status" value="1"/>
</dbReference>
<sequence>MASNENYDSESDKEEPKFEKITINTDYKIKTYLEEPHTDLELKPLPDNLEYVFLEEPSFLSVIISSQISAQNKNKLVSVLKKHKEAFTWKTTDIPGICPSFCKHKIQLLDDKKPVVQKQRRLNPNMKEVVKQEIIKLLNTGIIYPIADSPWVSPNHCVPKKDGIIIVINENDELVPTRTVTSWRVCIDYHKLNEATIKDHFPLPFMDQMSKRLIRNKYFCFLDGFSRYFQIPIDPMNQEKTMFTFPFGTYAYRRIPFEICNAPATFQSPNWNLPFELMCDASDFTVGDVLGQKDGKNFHPIYFASKTLNLAQQNYTITEKKLMVVVFAFDKFRSYLILSKTIVHTDHSALKNLFKKQDSKPYLIRWIILLQEIDVEIKENKGTENVAADHLSRIDNNETSDYSEVDDNFPGETLMEINTRDEPWFADFENYLVGDIIPKGMTYQQNKKLFSDLKHYFWEEPYLFKVCFDETILPFRNAQRVSTSHHPQTSGQVKNTNRALKRILENNVKDNPAIWSRKLDDTMRAFRTACKTPTGTTPYKLIYGKNCHVPFEIKHRAYWALKNFPVLANTPFNAELLKYLSEEVKVERRSSVPSLRVDITTKTRRPQPRSNTKNDRVPSVSKLAIRNDRSEIVCAMCKQCLITANHDVCVLNYVNGMNSRGKKQKANISNIANLTKHMPLVKKPKKVGFSEKLASPKPSKSRMCLRWSPTGKMFDIKGKLIRSSDSEYLEVAFRRNTCFVRNLEGVDLLKGNRTTNLYTINLYDMASASPICLMAQATSTKSWLWHQRLSHLNFDTINGLARNDLVTDLPKKPDIFFLHVFGALCYPKNDREDIEKLGAKGDIGFFIGYSANSCAYRVYNQRTKIINGDLNFKLRPLHNASSTITSQKPTECELDLLFEDIYDDHVGGQPSAAPRTILAAQAPQVLQTPTATTTTADTAPTPANSSSQATNFPNTSQDVDEPKTQQQHVQHQPATIADNVPNAMFMKIHGDMCMYALTMSTLEPKNVNEAMTDPAWIESMQEEILQFKRLDVWVLVPPPDNIKPLTLKWLFKNKYDEENTVIRNKTRLVVRGYRHEEGIDFEESFTLVARMEAIWIFLAHAVHKSFTMFQMDVKTALLHGILKEDVYVCQPKGFINVDHPSHVYKLKKALYGLKQAPRAW</sequence>
<dbReference type="InterPro" id="IPR013103">
    <property type="entry name" value="RVT_2"/>
</dbReference>
<dbReference type="Pfam" id="PF00078">
    <property type="entry name" value="RVT_1"/>
    <property type="match status" value="1"/>
</dbReference>
<accession>A0ABQ5BV90</accession>
<dbReference type="InterPro" id="IPR050951">
    <property type="entry name" value="Retrovirus_Pol_polyprotein"/>
</dbReference>
<feature type="compositionally biased region" description="Low complexity" evidence="7">
    <location>
        <begin position="923"/>
        <end position="943"/>
    </location>
</feature>
<reference evidence="13" key="2">
    <citation type="submission" date="2022-01" db="EMBL/GenBank/DDBJ databases">
        <authorList>
            <person name="Yamashiro T."/>
            <person name="Shiraishi A."/>
            <person name="Satake H."/>
            <person name="Nakayama K."/>
        </authorList>
    </citation>
    <scope>NUCLEOTIDE SEQUENCE</scope>
</reference>
<evidence type="ECO:0000313" key="13">
    <source>
        <dbReference type="EMBL" id="GJT18671.1"/>
    </source>
</evidence>
<protein>
    <submittedName>
        <fullName evidence="13">Retrovirus-related pol polyprotein from transposon TNT 1-94</fullName>
    </submittedName>
</protein>
<dbReference type="Pfam" id="PF07727">
    <property type="entry name" value="RVT_2"/>
    <property type="match status" value="1"/>
</dbReference>
<feature type="domain" description="Retroviral polymerase SH3-like" evidence="12">
    <location>
        <begin position="824"/>
        <end position="865"/>
    </location>
</feature>
<evidence type="ECO:0000259" key="9">
    <source>
        <dbReference type="Pfam" id="PF07727"/>
    </source>
</evidence>
<dbReference type="InterPro" id="IPR043502">
    <property type="entry name" value="DNA/RNA_pol_sf"/>
</dbReference>
<dbReference type="SUPFAM" id="SSF53098">
    <property type="entry name" value="Ribonuclease H-like"/>
    <property type="match status" value="1"/>
</dbReference>
<dbReference type="Proteomes" id="UP001151760">
    <property type="component" value="Unassembled WGS sequence"/>
</dbReference>
<dbReference type="Gene3D" id="3.30.420.10">
    <property type="entry name" value="Ribonuclease H-like superfamily/Ribonuclease H"/>
    <property type="match status" value="1"/>
</dbReference>
<feature type="non-terminal residue" evidence="13">
    <location>
        <position position="1160"/>
    </location>
</feature>
<feature type="domain" description="Reverse transcriptase RNase H-like" evidence="11">
    <location>
        <begin position="272"/>
        <end position="372"/>
    </location>
</feature>
<keyword evidence="5" id="KW-0378">Hydrolase</keyword>
<comment type="caution">
    <text evidence="13">The sequence shown here is derived from an EMBL/GenBank/DDBJ whole genome shotgun (WGS) entry which is preliminary data.</text>
</comment>
<dbReference type="InterPro" id="IPR025724">
    <property type="entry name" value="GAG-pre-integrase_dom"/>
</dbReference>
<keyword evidence="3" id="KW-0540">Nuclease</keyword>
<dbReference type="PANTHER" id="PTHR37984">
    <property type="entry name" value="PROTEIN CBG26694"/>
    <property type="match status" value="1"/>
</dbReference>
<dbReference type="Gene3D" id="3.10.10.10">
    <property type="entry name" value="HIV Type 1 Reverse Transcriptase, subunit A, domain 1"/>
    <property type="match status" value="1"/>
</dbReference>
<evidence type="ECO:0000259" key="12">
    <source>
        <dbReference type="Pfam" id="PF25597"/>
    </source>
</evidence>
<evidence type="ECO:0000256" key="1">
    <source>
        <dbReference type="ARBA" id="ARBA00022679"/>
    </source>
</evidence>
<dbReference type="CDD" id="cd01647">
    <property type="entry name" value="RT_LTR"/>
    <property type="match status" value="1"/>
</dbReference>
<keyword evidence="6" id="KW-0695">RNA-directed DNA polymerase</keyword>
<gene>
    <name evidence="13" type="ORF">Tco_0877377</name>
</gene>
<organism evidence="13 14">
    <name type="scientific">Tanacetum coccineum</name>
    <dbReference type="NCBI Taxonomy" id="301880"/>
    <lineage>
        <taxon>Eukaryota</taxon>
        <taxon>Viridiplantae</taxon>
        <taxon>Streptophyta</taxon>
        <taxon>Embryophyta</taxon>
        <taxon>Tracheophyta</taxon>
        <taxon>Spermatophyta</taxon>
        <taxon>Magnoliopsida</taxon>
        <taxon>eudicotyledons</taxon>
        <taxon>Gunneridae</taxon>
        <taxon>Pentapetalae</taxon>
        <taxon>asterids</taxon>
        <taxon>campanulids</taxon>
        <taxon>Asterales</taxon>
        <taxon>Asteraceae</taxon>
        <taxon>Asteroideae</taxon>
        <taxon>Anthemideae</taxon>
        <taxon>Anthemidinae</taxon>
        <taxon>Tanacetum</taxon>
    </lineage>
</organism>
<keyword evidence="14" id="KW-1185">Reference proteome</keyword>
<dbReference type="Pfam" id="PF25597">
    <property type="entry name" value="SH3_retrovirus"/>
    <property type="match status" value="1"/>
</dbReference>
<evidence type="ECO:0000256" key="2">
    <source>
        <dbReference type="ARBA" id="ARBA00022695"/>
    </source>
</evidence>
<feature type="domain" description="Reverse transcriptase Ty1/copia-type" evidence="9">
    <location>
        <begin position="1031"/>
        <end position="1160"/>
    </location>
</feature>
<evidence type="ECO:0000256" key="4">
    <source>
        <dbReference type="ARBA" id="ARBA00022759"/>
    </source>
</evidence>
<dbReference type="InterPro" id="IPR000477">
    <property type="entry name" value="RT_dom"/>
</dbReference>
<name>A0ABQ5BV90_9ASTR</name>
<dbReference type="Pfam" id="PF17917">
    <property type="entry name" value="RT_RNaseH"/>
    <property type="match status" value="1"/>
</dbReference>
<dbReference type="PANTHER" id="PTHR37984:SF5">
    <property type="entry name" value="PROTEIN NYNRIN-LIKE"/>
    <property type="match status" value="1"/>
</dbReference>
<dbReference type="Gene3D" id="3.10.20.370">
    <property type="match status" value="1"/>
</dbReference>
<dbReference type="InterPro" id="IPR041373">
    <property type="entry name" value="RT_RNaseH"/>
</dbReference>
<dbReference type="Pfam" id="PF13976">
    <property type="entry name" value="gag_pre-integrs"/>
    <property type="match status" value="1"/>
</dbReference>
<dbReference type="EMBL" id="BQNB010013656">
    <property type="protein sequence ID" value="GJT18671.1"/>
    <property type="molecule type" value="Genomic_DNA"/>
</dbReference>
<evidence type="ECO:0000256" key="5">
    <source>
        <dbReference type="ARBA" id="ARBA00022801"/>
    </source>
</evidence>
<evidence type="ECO:0000313" key="14">
    <source>
        <dbReference type="Proteomes" id="UP001151760"/>
    </source>
</evidence>
<feature type="domain" description="Reverse transcriptase" evidence="8">
    <location>
        <begin position="180"/>
        <end position="267"/>
    </location>
</feature>
<dbReference type="InterPro" id="IPR057670">
    <property type="entry name" value="SH3_retrovirus"/>
</dbReference>
<proteinExistence type="predicted"/>
<evidence type="ECO:0000259" key="11">
    <source>
        <dbReference type="Pfam" id="PF17917"/>
    </source>
</evidence>
<feature type="region of interest" description="Disordered" evidence="7">
    <location>
        <begin position="923"/>
        <end position="976"/>
    </location>
</feature>
<evidence type="ECO:0000259" key="10">
    <source>
        <dbReference type="Pfam" id="PF13976"/>
    </source>
</evidence>
<evidence type="ECO:0000256" key="3">
    <source>
        <dbReference type="ARBA" id="ARBA00022722"/>
    </source>
</evidence>
<evidence type="ECO:0000256" key="7">
    <source>
        <dbReference type="SAM" id="MobiDB-lite"/>
    </source>
</evidence>
<keyword evidence="2" id="KW-0548">Nucleotidyltransferase</keyword>